<dbReference type="Proteomes" id="UP001606099">
    <property type="component" value="Unassembled WGS sequence"/>
</dbReference>
<feature type="region of interest" description="Disordered" evidence="1">
    <location>
        <begin position="271"/>
        <end position="295"/>
    </location>
</feature>
<comment type="caution">
    <text evidence="2">The sequence shown here is derived from an EMBL/GenBank/DDBJ whole genome shotgun (WGS) entry which is preliminary data.</text>
</comment>
<evidence type="ECO:0000313" key="3">
    <source>
        <dbReference type="Proteomes" id="UP001606099"/>
    </source>
</evidence>
<protein>
    <submittedName>
        <fullName evidence="2">DUF1631 family protein</fullName>
    </submittedName>
</protein>
<sequence length="757" mass="83626">MTDSSPLALSAQARQVLAQALHKGLPALLQVLDRAADDLVSQVAEHGLQMARRDAMERWRRAGRAWVGQLQAAVTQAALQGWQDSRPRGVPQDLALVGHEVIEREILVSRLAMALLDQASWEFNDLRLRMLSIEGGEDLPPNDILRHQVLGRQVLTAWADAGLGHEVWQFLQATLHQELGHLAYEAYHECNRWLIAQGVLPDVNLRPLIRRLSDSTQEAPISHPATVPDSVAAEPPLASRAVERRVAPKSQDAAQQVLAQLQRVLARHVMPSVGDAGGGGTSSPGAAPDVELSISSEPSPRFKQALVQAQAALRPERAKSGDTLPISLDQMRQRQQDVKQALKDAAESPAERATVEVVAMLFQSILMEERIPPAVRVWFARLQMPVLRVALAEPDFFASTDHPARLLIDRMGVCVMGFNTSSANLGDALEREIKRIAQVVEAYPDTGRRVFQAVLTEFEKFLDHYFQTENEASRKGVSLAQQIEQRETLAIQYTIELRKMLAEVPVQEGVRDFLFQTWADVLAVTAMRSGAESTQTAQMRSVAADLIWSASAKVSREERAEVIQRLPTLLKTLREGMRDAGLSVAKQDSKLQELNTALTAAFAARSAVIPKERLDELMEQLHTLVALLPGEGEHELDEMLVRNLSAHECDDLEVVAEGGGDATDAMLKWAKSLQLGEWYMLDYRGRVEPVQLAWQGAHQQLNLFVSAQGRGVLFQLTRLAAFLHAGLLLPAQDEALTVKATRSVLAKLEVDPSRLYC</sequence>
<name>A0ABW7FWI7_9BURK</name>
<dbReference type="Pfam" id="PF07793">
    <property type="entry name" value="DUF1631"/>
    <property type="match status" value="1"/>
</dbReference>
<dbReference type="InterPro" id="IPR012434">
    <property type="entry name" value="DUF1631"/>
</dbReference>
<keyword evidence="3" id="KW-1185">Reference proteome</keyword>
<organism evidence="2 3">
    <name type="scientific">Roseateles rivi</name>
    <dbReference type="NCBI Taxonomy" id="3299028"/>
    <lineage>
        <taxon>Bacteria</taxon>
        <taxon>Pseudomonadati</taxon>
        <taxon>Pseudomonadota</taxon>
        <taxon>Betaproteobacteria</taxon>
        <taxon>Burkholderiales</taxon>
        <taxon>Sphaerotilaceae</taxon>
        <taxon>Roseateles</taxon>
    </lineage>
</organism>
<dbReference type="EMBL" id="JBIGHZ010000004">
    <property type="protein sequence ID" value="MFG6448689.1"/>
    <property type="molecule type" value="Genomic_DNA"/>
</dbReference>
<reference evidence="2 3" key="1">
    <citation type="submission" date="2024-08" db="EMBL/GenBank/DDBJ databases">
        <authorList>
            <person name="Lu H."/>
        </authorList>
    </citation>
    <scope>NUCLEOTIDE SEQUENCE [LARGE SCALE GENOMIC DNA]</scope>
    <source>
        <strain evidence="2 3">BYS180W</strain>
    </source>
</reference>
<dbReference type="RefSeq" id="WP_394461164.1">
    <property type="nucleotide sequence ID" value="NZ_JBIGHZ010000004.1"/>
</dbReference>
<evidence type="ECO:0000256" key="1">
    <source>
        <dbReference type="SAM" id="MobiDB-lite"/>
    </source>
</evidence>
<accession>A0ABW7FWI7</accession>
<gene>
    <name evidence="2" type="ORF">ACG0Z6_10635</name>
</gene>
<proteinExistence type="predicted"/>
<evidence type="ECO:0000313" key="2">
    <source>
        <dbReference type="EMBL" id="MFG6448689.1"/>
    </source>
</evidence>